<comment type="similarity">
    <text evidence="7">Belongs to the aconitase/IPM isomerase family. LeuC type 2 subfamily.</text>
</comment>
<dbReference type="Pfam" id="PF00330">
    <property type="entry name" value="Aconitase"/>
    <property type="match status" value="2"/>
</dbReference>
<dbReference type="GO" id="GO:0051539">
    <property type="term" value="F:4 iron, 4 sulfur cluster binding"/>
    <property type="evidence" value="ECO:0007669"/>
    <property type="project" value="UniProtKB-KW"/>
</dbReference>
<dbReference type="Proteomes" id="UP001165679">
    <property type="component" value="Unassembled WGS sequence"/>
</dbReference>
<keyword evidence="4 7" id="KW-0408">Iron</keyword>
<dbReference type="NCBIfam" id="TIGR01343">
    <property type="entry name" value="hacA_fam"/>
    <property type="match status" value="1"/>
</dbReference>
<dbReference type="Gene3D" id="3.30.499.10">
    <property type="entry name" value="Aconitase, domain 3"/>
    <property type="match status" value="2"/>
</dbReference>
<dbReference type="GO" id="GO:0009098">
    <property type="term" value="P:L-leucine biosynthetic process"/>
    <property type="evidence" value="ECO:0007669"/>
    <property type="project" value="UniProtKB-UniRule"/>
</dbReference>
<dbReference type="InterPro" id="IPR050067">
    <property type="entry name" value="IPM_dehydratase_rel_enz"/>
</dbReference>
<accession>A0AA42CET0</accession>
<proteinExistence type="inferred from homology"/>
<feature type="binding site" evidence="7">
    <location>
        <position position="362"/>
    </location>
    <ligand>
        <name>[4Fe-4S] cluster</name>
        <dbReference type="ChEBI" id="CHEBI:49883"/>
    </ligand>
</feature>
<dbReference type="NCBIfam" id="TIGR02086">
    <property type="entry name" value="IPMI_arch"/>
    <property type="match status" value="1"/>
</dbReference>
<keyword evidence="7" id="KW-0028">Amino-acid biosynthesis</keyword>
<keyword evidence="3 7" id="KW-0479">Metal-binding</keyword>
<evidence type="ECO:0000313" key="10">
    <source>
        <dbReference type="Proteomes" id="UP001165679"/>
    </source>
</evidence>
<dbReference type="InterPro" id="IPR036008">
    <property type="entry name" value="Aconitase_4Fe-4S_dom"/>
</dbReference>
<comment type="caution">
    <text evidence="9">The sequence shown here is derived from an EMBL/GenBank/DDBJ whole genome shotgun (WGS) entry which is preliminary data.</text>
</comment>
<comment type="subunit">
    <text evidence="1 7">Heterodimer of LeuC and LeuD.</text>
</comment>
<dbReference type="PANTHER" id="PTHR43822:SF2">
    <property type="entry name" value="HOMOACONITASE, MITOCHONDRIAL"/>
    <property type="match status" value="1"/>
</dbReference>
<keyword evidence="7" id="KW-0100">Branched-chain amino acid biosynthesis</keyword>
<evidence type="ECO:0000256" key="3">
    <source>
        <dbReference type="ARBA" id="ARBA00022723"/>
    </source>
</evidence>
<dbReference type="HAMAP" id="MF_01027">
    <property type="entry name" value="LeuC_type2"/>
    <property type="match status" value="1"/>
</dbReference>
<keyword evidence="10" id="KW-1185">Reference proteome</keyword>
<dbReference type="SUPFAM" id="SSF53732">
    <property type="entry name" value="Aconitase iron-sulfur domain"/>
    <property type="match status" value="1"/>
</dbReference>
<feature type="domain" description="Aconitase/3-isopropylmalate dehydratase large subunit alpha/beta/alpha" evidence="8">
    <location>
        <begin position="5"/>
        <end position="285"/>
    </location>
</feature>
<dbReference type="GO" id="GO:0003861">
    <property type="term" value="F:3-isopropylmalate dehydratase activity"/>
    <property type="evidence" value="ECO:0007669"/>
    <property type="project" value="UniProtKB-UniRule"/>
</dbReference>
<dbReference type="NCBIfam" id="NF001614">
    <property type="entry name" value="PRK00402.1"/>
    <property type="match status" value="1"/>
</dbReference>
<dbReference type="InterPro" id="IPR011826">
    <property type="entry name" value="HAcnase/IPMdehydase_lsu_prok"/>
</dbReference>
<dbReference type="EMBL" id="JAPDNT010000010">
    <property type="protein sequence ID" value="MCW3475669.1"/>
    <property type="molecule type" value="Genomic_DNA"/>
</dbReference>
<comment type="pathway">
    <text evidence="7">Amino-acid biosynthesis; L-leucine biosynthesis; L-leucine from 3-methyl-2-oxobutanoate: step 2/4.</text>
</comment>
<dbReference type="AlphaFoldDB" id="A0AA42CET0"/>
<protein>
    <recommendedName>
        <fullName evidence="7">3-isopropylmalate dehydratase large subunit</fullName>
        <ecNumber evidence="7">4.2.1.33</ecNumber>
    </recommendedName>
    <alternativeName>
        <fullName evidence="7">Alpha-IPM isomerase</fullName>
        <shortName evidence="7">IPMI</shortName>
    </alternativeName>
    <alternativeName>
        <fullName evidence="7">Isopropylmalate isomerase</fullName>
    </alternativeName>
</protein>
<evidence type="ECO:0000313" key="9">
    <source>
        <dbReference type="EMBL" id="MCW3475669.1"/>
    </source>
</evidence>
<feature type="binding site" evidence="7">
    <location>
        <position position="359"/>
    </location>
    <ligand>
        <name>[4Fe-4S] cluster</name>
        <dbReference type="ChEBI" id="CHEBI:49883"/>
    </ligand>
</feature>
<feature type="binding site" evidence="7">
    <location>
        <position position="299"/>
    </location>
    <ligand>
        <name>[4Fe-4S] cluster</name>
        <dbReference type="ChEBI" id="CHEBI:49883"/>
    </ligand>
</feature>
<gene>
    <name evidence="7" type="primary">leuC</name>
    <name evidence="9" type="ORF">OL599_13875</name>
</gene>
<comment type="cofactor">
    <cofactor evidence="7">
        <name>[4Fe-4S] cluster</name>
        <dbReference type="ChEBI" id="CHEBI:49883"/>
    </cofactor>
    <text evidence="7">Binds 1 [4Fe-4S] cluster per subunit.</text>
</comment>
<keyword evidence="2 7" id="KW-0004">4Fe-4S</keyword>
<evidence type="ECO:0000256" key="5">
    <source>
        <dbReference type="ARBA" id="ARBA00023014"/>
    </source>
</evidence>
<reference evidence="9" key="2">
    <citation type="submission" date="2022-10" db="EMBL/GenBank/DDBJ databases">
        <authorList>
            <person name="Trinh H.N."/>
        </authorList>
    </citation>
    <scope>NUCLEOTIDE SEQUENCE</scope>
    <source>
        <strain evidence="9">RN2-1</strain>
    </source>
</reference>
<evidence type="ECO:0000256" key="2">
    <source>
        <dbReference type="ARBA" id="ARBA00022485"/>
    </source>
</evidence>
<dbReference type="InterPro" id="IPR015931">
    <property type="entry name" value="Acnase/IPM_dHydase_lsu_aba_1/3"/>
</dbReference>
<comment type="catalytic activity">
    <reaction evidence="7">
        <text>(2R,3S)-3-isopropylmalate = (2S)-2-isopropylmalate</text>
        <dbReference type="Rhea" id="RHEA:32287"/>
        <dbReference type="ChEBI" id="CHEBI:1178"/>
        <dbReference type="ChEBI" id="CHEBI:35121"/>
        <dbReference type="EC" id="4.2.1.33"/>
    </reaction>
</comment>
<dbReference type="RefSeq" id="WP_264714420.1">
    <property type="nucleotide sequence ID" value="NZ_JAPDNT010000010.1"/>
</dbReference>
<comment type="function">
    <text evidence="7">Catalyzes the isomerization between 2-isopropylmalate and 3-isopropylmalate, via the formation of 2-isopropylmaleate.</text>
</comment>
<evidence type="ECO:0000256" key="4">
    <source>
        <dbReference type="ARBA" id="ARBA00023004"/>
    </source>
</evidence>
<keyword evidence="6 7" id="KW-0456">Lyase</keyword>
<dbReference type="InterPro" id="IPR001030">
    <property type="entry name" value="Acoase/IPM_deHydtase_lsu_aba"/>
</dbReference>
<dbReference type="GO" id="GO:0046872">
    <property type="term" value="F:metal ion binding"/>
    <property type="evidence" value="ECO:0007669"/>
    <property type="project" value="UniProtKB-KW"/>
</dbReference>
<evidence type="ECO:0000256" key="6">
    <source>
        <dbReference type="ARBA" id="ARBA00023239"/>
    </source>
</evidence>
<feature type="domain" description="Aconitase/3-isopropylmalate dehydratase large subunit alpha/beta/alpha" evidence="8">
    <location>
        <begin position="288"/>
        <end position="410"/>
    </location>
</feature>
<dbReference type="EC" id="4.2.1.33" evidence="7"/>
<evidence type="ECO:0000256" key="7">
    <source>
        <dbReference type="HAMAP-Rule" id="MF_01027"/>
    </source>
</evidence>
<keyword evidence="5 7" id="KW-0411">Iron-sulfur</keyword>
<organism evidence="9 10">
    <name type="scientific">Limobrevibacterium gyesilva</name>
    <dbReference type="NCBI Taxonomy" id="2991712"/>
    <lineage>
        <taxon>Bacteria</taxon>
        <taxon>Pseudomonadati</taxon>
        <taxon>Pseudomonadota</taxon>
        <taxon>Alphaproteobacteria</taxon>
        <taxon>Acetobacterales</taxon>
        <taxon>Acetobacteraceae</taxon>
        <taxon>Limobrevibacterium</taxon>
    </lineage>
</organism>
<dbReference type="PANTHER" id="PTHR43822">
    <property type="entry name" value="HOMOACONITASE, MITOCHONDRIAL-RELATED"/>
    <property type="match status" value="1"/>
</dbReference>
<sequence>MTAVEKIFAAHAGKAGTAAGEIVTARIDRILLHDITGALAIDLLAAMGADRVVEPDRVVLVGDHYSPPPDPTAAGLLSLMERFAAEKGIRHLFTTGEGIEHTLLPEQGLLRPGDLVIGTDSHTCTAGAFGAVGTGMGSSDIAAAMALGELWFKVPETIRVTMTGARRRYVTGKDLILQVLGAITADGATYKCLEFQGDTIEGLNLDERMALCNMAVEAGAKTAFVPPDDKTRHWAREKHGDGGMAQAVWSDPDATFQTSLDFDAGAVEPLCARPYAPDNVAPVAATAGVRLNQVYIGNCANGTLTDLRQAAEILAGRRVAKGVRCIVVPATRQIYRDAMREGVLEILAAAGAIIGPSTCGACAGLHMGVLAEDQVAVATTNRNYRGRMGAHSSQVYLANAYVAAASAVAGELIHPAEVTGA</sequence>
<dbReference type="PRINTS" id="PR00415">
    <property type="entry name" value="ACONITASE"/>
</dbReference>
<keyword evidence="7" id="KW-0432">Leucine biosynthesis</keyword>
<evidence type="ECO:0000256" key="1">
    <source>
        <dbReference type="ARBA" id="ARBA00011271"/>
    </source>
</evidence>
<name>A0AA42CET0_9PROT</name>
<dbReference type="InterPro" id="IPR006251">
    <property type="entry name" value="Homoacnase/IPMdehydase_lsu"/>
</dbReference>
<evidence type="ECO:0000259" key="8">
    <source>
        <dbReference type="Pfam" id="PF00330"/>
    </source>
</evidence>
<reference evidence="9" key="1">
    <citation type="submission" date="2022-09" db="EMBL/GenBank/DDBJ databases">
        <title>Rhodovastum sp. nov. RN2-1 isolated from soil in Seongnam, South Korea.</title>
        <authorList>
            <person name="Le N.T."/>
        </authorList>
    </citation>
    <scope>NUCLEOTIDE SEQUENCE</scope>
    <source>
        <strain evidence="9">RN2-1</strain>
    </source>
</reference>